<dbReference type="InterPro" id="IPR013249">
    <property type="entry name" value="RNA_pol_sigma70_r4_t2"/>
</dbReference>
<evidence type="ECO:0000313" key="7">
    <source>
        <dbReference type="EMBL" id="MBB5707307.1"/>
    </source>
</evidence>
<evidence type="ECO:0000313" key="8">
    <source>
        <dbReference type="Proteomes" id="UP000537161"/>
    </source>
</evidence>
<dbReference type="PANTHER" id="PTHR43133">
    <property type="entry name" value="RNA POLYMERASE ECF-TYPE SIGMA FACTO"/>
    <property type="match status" value="1"/>
</dbReference>
<dbReference type="InterPro" id="IPR039425">
    <property type="entry name" value="RNA_pol_sigma-70-like"/>
</dbReference>
<name>A0A7W9ER29_9SPHN</name>
<dbReference type="RefSeq" id="WP_221235169.1">
    <property type="nucleotide sequence ID" value="NZ_JACIJH010000009.1"/>
</dbReference>
<dbReference type="Pfam" id="PF08281">
    <property type="entry name" value="Sigma70_r4_2"/>
    <property type="match status" value="1"/>
</dbReference>
<dbReference type="InterPro" id="IPR013325">
    <property type="entry name" value="RNA_pol_sigma_r2"/>
</dbReference>
<dbReference type="InterPro" id="IPR013324">
    <property type="entry name" value="RNA_pol_sigma_r3/r4-like"/>
</dbReference>
<dbReference type="AlphaFoldDB" id="A0A7W9ER29"/>
<proteinExistence type="inferred from homology"/>
<dbReference type="InterPro" id="IPR007627">
    <property type="entry name" value="RNA_pol_sigma70_r2"/>
</dbReference>
<keyword evidence="2" id="KW-0805">Transcription regulation</keyword>
<protein>
    <submittedName>
        <fullName evidence="7">RNA polymerase sigma-70 factor (ECF subfamily)</fullName>
    </submittedName>
</protein>
<feature type="domain" description="RNA polymerase sigma factor 70 region 4 type 2" evidence="6">
    <location>
        <begin position="151"/>
        <end position="202"/>
    </location>
</feature>
<dbReference type="Pfam" id="PF04542">
    <property type="entry name" value="Sigma70_r2"/>
    <property type="match status" value="1"/>
</dbReference>
<comment type="caution">
    <text evidence="7">The sequence shown here is derived from an EMBL/GenBank/DDBJ whole genome shotgun (WGS) entry which is preliminary data.</text>
</comment>
<dbReference type="GO" id="GO:0003677">
    <property type="term" value="F:DNA binding"/>
    <property type="evidence" value="ECO:0007669"/>
    <property type="project" value="InterPro"/>
</dbReference>
<evidence type="ECO:0000256" key="3">
    <source>
        <dbReference type="ARBA" id="ARBA00023082"/>
    </source>
</evidence>
<dbReference type="SUPFAM" id="SSF88659">
    <property type="entry name" value="Sigma3 and sigma4 domains of RNA polymerase sigma factors"/>
    <property type="match status" value="1"/>
</dbReference>
<sequence>MVLQREEEMQHSEYSVRPPFAGDIPDAQLVGIATRGGGAAFEAIMRRYNQLLFRTARGMVRSDEEAEDVVQQAWMQAWRALSGFRAESKLSTWLVRITVNEALGRLRRKSAQIIPLEAAMMSTDNDTRSALTEAPNRGPEQSAARSEIRTLIETRIDLLPEIFRSVFMLRAVEEMSVDEVAEALDIPAVTVRTRYFRARALLREGLAQEIDIAIGDVFSFAGERCDRIVSNVMARGRAEGLCGEE</sequence>
<evidence type="ECO:0000259" key="5">
    <source>
        <dbReference type="Pfam" id="PF04542"/>
    </source>
</evidence>
<dbReference type="InterPro" id="IPR014284">
    <property type="entry name" value="RNA_pol_sigma-70_dom"/>
</dbReference>
<dbReference type="EMBL" id="JACIJH010000009">
    <property type="protein sequence ID" value="MBB5707307.1"/>
    <property type="molecule type" value="Genomic_DNA"/>
</dbReference>
<feature type="domain" description="RNA polymerase sigma-70 region 2" evidence="5">
    <location>
        <begin position="45"/>
        <end position="110"/>
    </location>
</feature>
<dbReference type="Proteomes" id="UP000537161">
    <property type="component" value="Unassembled WGS sequence"/>
</dbReference>
<evidence type="ECO:0000259" key="6">
    <source>
        <dbReference type="Pfam" id="PF08281"/>
    </source>
</evidence>
<dbReference type="InterPro" id="IPR036388">
    <property type="entry name" value="WH-like_DNA-bd_sf"/>
</dbReference>
<keyword evidence="8" id="KW-1185">Reference proteome</keyword>
<dbReference type="SUPFAM" id="SSF88946">
    <property type="entry name" value="Sigma2 domain of RNA polymerase sigma factors"/>
    <property type="match status" value="1"/>
</dbReference>
<dbReference type="Gene3D" id="1.10.10.10">
    <property type="entry name" value="Winged helix-like DNA-binding domain superfamily/Winged helix DNA-binding domain"/>
    <property type="match status" value="1"/>
</dbReference>
<evidence type="ECO:0000256" key="1">
    <source>
        <dbReference type="ARBA" id="ARBA00010641"/>
    </source>
</evidence>
<accession>A0A7W9ER29</accession>
<keyword evidence="4" id="KW-0804">Transcription</keyword>
<evidence type="ECO:0000256" key="4">
    <source>
        <dbReference type="ARBA" id="ARBA00023163"/>
    </source>
</evidence>
<organism evidence="7 8">
    <name type="scientific">Sphingopyxis panaciterrulae</name>
    <dbReference type="NCBI Taxonomy" id="462372"/>
    <lineage>
        <taxon>Bacteria</taxon>
        <taxon>Pseudomonadati</taxon>
        <taxon>Pseudomonadota</taxon>
        <taxon>Alphaproteobacteria</taxon>
        <taxon>Sphingomonadales</taxon>
        <taxon>Sphingomonadaceae</taxon>
        <taxon>Sphingopyxis</taxon>
    </lineage>
</organism>
<dbReference type="Gene3D" id="1.10.1740.10">
    <property type="match status" value="1"/>
</dbReference>
<evidence type="ECO:0000256" key="2">
    <source>
        <dbReference type="ARBA" id="ARBA00023015"/>
    </source>
</evidence>
<keyword evidence="3" id="KW-0731">Sigma factor</keyword>
<dbReference type="NCBIfam" id="TIGR02937">
    <property type="entry name" value="sigma70-ECF"/>
    <property type="match status" value="1"/>
</dbReference>
<dbReference type="PANTHER" id="PTHR43133:SF51">
    <property type="entry name" value="RNA POLYMERASE SIGMA FACTOR"/>
    <property type="match status" value="1"/>
</dbReference>
<dbReference type="GO" id="GO:0006352">
    <property type="term" value="P:DNA-templated transcription initiation"/>
    <property type="evidence" value="ECO:0007669"/>
    <property type="project" value="InterPro"/>
</dbReference>
<gene>
    <name evidence="7" type="ORF">FHR21_002673</name>
</gene>
<comment type="similarity">
    <text evidence="1">Belongs to the sigma-70 factor family. ECF subfamily.</text>
</comment>
<dbReference type="NCBIfam" id="NF008888">
    <property type="entry name" value="PRK11922.1"/>
    <property type="match status" value="1"/>
</dbReference>
<dbReference type="CDD" id="cd06171">
    <property type="entry name" value="Sigma70_r4"/>
    <property type="match status" value="1"/>
</dbReference>
<reference evidence="7 8" key="1">
    <citation type="submission" date="2020-08" db="EMBL/GenBank/DDBJ databases">
        <title>Genomic Encyclopedia of Type Strains, Phase IV (KMG-IV): sequencing the most valuable type-strain genomes for metagenomic binning, comparative biology and taxonomic classification.</title>
        <authorList>
            <person name="Goeker M."/>
        </authorList>
    </citation>
    <scope>NUCLEOTIDE SEQUENCE [LARGE SCALE GENOMIC DNA]</scope>
    <source>
        <strain evidence="7 8">DSM 27163</strain>
    </source>
</reference>
<dbReference type="GO" id="GO:0016987">
    <property type="term" value="F:sigma factor activity"/>
    <property type="evidence" value="ECO:0007669"/>
    <property type="project" value="UniProtKB-KW"/>
</dbReference>